<gene>
    <name evidence="2" type="ORF">FRACYDRAFT_240528</name>
</gene>
<organism evidence="2 3">
    <name type="scientific">Fragilariopsis cylindrus CCMP1102</name>
    <dbReference type="NCBI Taxonomy" id="635003"/>
    <lineage>
        <taxon>Eukaryota</taxon>
        <taxon>Sar</taxon>
        <taxon>Stramenopiles</taxon>
        <taxon>Ochrophyta</taxon>
        <taxon>Bacillariophyta</taxon>
        <taxon>Bacillariophyceae</taxon>
        <taxon>Bacillariophycidae</taxon>
        <taxon>Bacillariales</taxon>
        <taxon>Bacillariaceae</taxon>
        <taxon>Fragilariopsis</taxon>
    </lineage>
</organism>
<accession>A0A1E7FCC4</accession>
<dbReference type="OrthoDB" id="49854at2759"/>
<dbReference type="InParanoid" id="A0A1E7FCC4"/>
<evidence type="ECO:0000256" key="1">
    <source>
        <dbReference type="SAM" id="MobiDB-lite"/>
    </source>
</evidence>
<name>A0A1E7FCC4_9STRA</name>
<feature type="region of interest" description="Disordered" evidence="1">
    <location>
        <begin position="1"/>
        <end position="26"/>
    </location>
</feature>
<evidence type="ECO:0000313" key="3">
    <source>
        <dbReference type="Proteomes" id="UP000095751"/>
    </source>
</evidence>
<proteinExistence type="predicted"/>
<sequence length="116" mass="12472">MSSTNDSNPLSPSLPLPPPPQKDDTALTDCLLSQYRLTASGIGLGTAYSLKYKKGLIPMIAAGAIGSTCDLVYGYLVECAQFTNNTKNNDNNDNDTDNNDTPNINSSSKSNEKYFK</sequence>
<dbReference type="Proteomes" id="UP000095751">
    <property type="component" value="Unassembled WGS sequence"/>
</dbReference>
<dbReference type="EMBL" id="KV784359">
    <property type="protein sequence ID" value="OEU15832.1"/>
    <property type="molecule type" value="Genomic_DNA"/>
</dbReference>
<dbReference type="AlphaFoldDB" id="A0A1E7FCC4"/>
<keyword evidence="3" id="KW-1185">Reference proteome</keyword>
<feature type="region of interest" description="Disordered" evidence="1">
    <location>
        <begin position="84"/>
        <end position="116"/>
    </location>
</feature>
<evidence type="ECO:0000313" key="2">
    <source>
        <dbReference type="EMBL" id="OEU15832.1"/>
    </source>
</evidence>
<reference evidence="2 3" key="1">
    <citation type="submission" date="2016-09" db="EMBL/GenBank/DDBJ databases">
        <title>Extensive genetic diversity and differential bi-allelic expression allows diatom success in the polar Southern Ocean.</title>
        <authorList>
            <consortium name="DOE Joint Genome Institute"/>
            <person name="Mock T."/>
            <person name="Otillar R.P."/>
            <person name="Strauss J."/>
            <person name="Dupont C."/>
            <person name="Frickenhaus S."/>
            <person name="Maumus F."/>
            <person name="Mcmullan M."/>
            <person name="Sanges R."/>
            <person name="Schmutz J."/>
            <person name="Toseland A."/>
            <person name="Valas R."/>
            <person name="Veluchamy A."/>
            <person name="Ward B.J."/>
            <person name="Allen A."/>
            <person name="Barry K."/>
            <person name="Falciatore A."/>
            <person name="Ferrante M."/>
            <person name="Fortunato A.E."/>
            <person name="Gloeckner G."/>
            <person name="Gruber A."/>
            <person name="Hipkin R."/>
            <person name="Janech M."/>
            <person name="Kroth P."/>
            <person name="Leese F."/>
            <person name="Lindquist E."/>
            <person name="Lyon B.R."/>
            <person name="Martin J."/>
            <person name="Mayer C."/>
            <person name="Parker M."/>
            <person name="Quesneville H."/>
            <person name="Raymond J."/>
            <person name="Uhlig C."/>
            <person name="Valentin K.U."/>
            <person name="Worden A.Z."/>
            <person name="Armbrust E.V."/>
            <person name="Bowler C."/>
            <person name="Green B."/>
            <person name="Moulton V."/>
            <person name="Van Oosterhout C."/>
            <person name="Grigoriev I."/>
        </authorList>
    </citation>
    <scope>NUCLEOTIDE SEQUENCE [LARGE SCALE GENOMIC DNA]</scope>
    <source>
        <strain evidence="2 3">CCMP1102</strain>
    </source>
</reference>
<protein>
    <submittedName>
        <fullName evidence="2">Uncharacterized protein</fullName>
    </submittedName>
</protein>
<dbReference type="KEGG" id="fcy:FRACYDRAFT_240528"/>